<accession>A0A6S6STP7</accession>
<dbReference type="GO" id="GO:0019825">
    <property type="term" value="F:oxygen binding"/>
    <property type="evidence" value="ECO:0007669"/>
    <property type="project" value="InterPro"/>
</dbReference>
<evidence type="ECO:0000313" key="1">
    <source>
        <dbReference type="EMBL" id="CAA6811959.1"/>
    </source>
</evidence>
<gene>
    <name evidence="1" type="ORF">HELGO_WM233</name>
</gene>
<dbReference type="InterPro" id="IPR012292">
    <property type="entry name" value="Globin/Proto"/>
</dbReference>
<reference evidence="1" key="1">
    <citation type="submission" date="2020-01" db="EMBL/GenBank/DDBJ databases">
        <authorList>
            <person name="Meier V. D."/>
            <person name="Meier V D."/>
        </authorList>
    </citation>
    <scope>NUCLEOTIDE SEQUENCE</scope>
    <source>
        <strain evidence="1">HLG_WM_MAG_01</strain>
    </source>
</reference>
<dbReference type="AlphaFoldDB" id="A0A6S6STP7"/>
<dbReference type="InterPro" id="IPR009050">
    <property type="entry name" value="Globin-like_sf"/>
</dbReference>
<evidence type="ECO:0008006" key="2">
    <source>
        <dbReference type="Google" id="ProtNLM"/>
    </source>
</evidence>
<organism evidence="1">
    <name type="scientific">uncultured Sulfurovum sp</name>
    <dbReference type="NCBI Taxonomy" id="269237"/>
    <lineage>
        <taxon>Bacteria</taxon>
        <taxon>Pseudomonadati</taxon>
        <taxon>Campylobacterota</taxon>
        <taxon>Epsilonproteobacteria</taxon>
        <taxon>Campylobacterales</taxon>
        <taxon>Sulfurovaceae</taxon>
        <taxon>Sulfurovum</taxon>
        <taxon>environmental samples</taxon>
    </lineage>
</organism>
<dbReference type="Gene3D" id="1.10.490.10">
    <property type="entry name" value="Globins"/>
    <property type="match status" value="1"/>
</dbReference>
<protein>
    <recommendedName>
        <fullName evidence="2">Globin</fullName>
    </recommendedName>
</protein>
<dbReference type="SUPFAM" id="SSF46458">
    <property type="entry name" value="Globin-like"/>
    <property type="match status" value="1"/>
</dbReference>
<dbReference type="GO" id="GO:0020037">
    <property type="term" value="F:heme binding"/>
    <property type="evidence" value="ECO:0007669"/>
    <property type="project" value="InterPro"/>
</dbReference>
<dbReference type="CDD" id="cd08916">
    <property type="entry name" value="TrHb3_P"/>
    <property type="match status" value="1"/>
</dbReference>
<dbReference type="EMBL" id="CACVAS010000058">
    <property type="protein sequence ID" value="CAA6811959.1"/>
    <property type="molecule type" value="Genomic_DNA"/>
</dbReference>
<name>A0A6S6STP7_9BACT</name>
<sequence length="111" mass="12879">MTLFYTKALQDPVLAPYFVLELGDDLEDQEWVYHIELLADFWLAKLLGEKTYGGNFVGAHVNVPYISRESFVRWLALFSSTLDEVYTSDIAKKFKDLGENMSEQFMNEIKI</sequence>
<proteinExistence type="predicted"/>